<evidence type="ECO:0000313" key="2">
    <source>
        <dbReference type="Proteomes" id="UP001187192"/>
    </source>
</evidence>
<organism evidence="1 2">
    <name type="scientific">Ficus carica</name>
    <name type="common">Common fig</name>
    <dbReference type="NCBI Taxonomy" id="3494"/>
    <lineage>
        <taxon>Eukaryota</taxon>
        <taxon>Viridiplantae</taxon>
        <taxon>Streptophyta</taxon>
        <taxon>Embryophyta</taxon>
        <taxon>Tracheophyta</taxon>
        <taxon>Spermatophyta</taxon>
        <taxon>Magnoliopsida</taxon>
        <taxon>eudicotyledons</taxon>
        <taxon>Gunneridae</taxon>
        <taxon>Pentapetalae</taxon>
        <taxon>rosids</taxon>
        <taxon>fabids</taxon>
        <taxon>Rosales</taxon>
        <taxon>Moraceae</taxon>
        <taxon>Ficeae</taxon>
        <taxon>Ficus</taxon>
    </lineage>
</organism>
<gene>
    <name evidence="1" type="ORF">TIFTF001_036893</name>
</gene>
<proteinExistence type="predicted"/>
<dbReference type="Proteomes" id="UP001187192">
    <property type="component" value="Unassembled WGS sequence"/>
</dbReference>
<comment type="caution">
    <text evidence="1">The sequence shown here is derived from an EMBL/GenBank/DDBJ whole genome shotgun (WGS) entry which is preliminary data.</text>
</comment>
<sequence length="283" mass="31390">MMSILAILKSFKGVIVKLDDFGDMHNEFGVSFNYLRAWQGKEATLTSLRGDDAESYKVIVVDGSALKARFRGMLLAAYGHDANGSIFPLAFGIILSETNESRKGIEYAANIVYPDADFGICLQHLAANLKTRQILKFDREHTSMDGGIQSYNQHCKVIEQCGSESHVNAPRPADQFEYTVTNKAAQTWIVAYAPVVHLIGSPEGWDIFEEVRSQIVNSPKTKRGLGRPMVSTILSQGEEPKTIWCGRCHGNGYNRQTYTNPVPLCIGPITRSQRSLITQSVIM</sequence>
<dbReference type="AlphaFoldDB" id="A0AA88JBB7"/>
<reference evidence="1" key="1">
    <citation type="submission" date="2023-07" db="EMBL/GenBank/DDBJ databases">
        <title>draft genome sequence of fig (Ficus carica).</title>
        <authorList>
            <person name="Takahashi T."/>
            <person name="Nishimura K."/>
        </authorList>
    </citation>
    <scope>NUCLEOTIDE SEQUENCE</scope>
</reference>
<protein>
    <recommendedName>
        <fullName evidence="3">MULE transposase domain-containing protein</fullName>
    </recommendedName>
</protein>
<evidence type="ECO:0008006" key="3">
    <source>
        <dbReference type="Google" id="ProtNLM"/>
    </source>
</evidence>
<name>A0AA88JBB7_FICCA</name>
<keyword evidence="2" id="KW-1185">Reference proteome</keyword>
<accession>A0AA88JBB7</accession>
<dbReference type="EMBL" id="BTGU01000507">
    <property type="protein sequence ID" value="GMN67834.1"/>
    <property type="molecule type" value="Genomic_DNA"/>
</dbReference>
<evidence type="ECO:0000313" key="1">
    <source>
        <dbReference type="EMBL" id="GMN67834.1"/>
    </source>
</evidence>